<dbReference type="PANTHER" id="PTHR13789">
    <property type="entry name" value="MONOOXYGENASE"/>
    <property type="match status" value="1"/>
</dbReference>
<dbReference type="InterPro" id="IPR002938">
    <property type="entry name" value="FAD-bd"/>
</dbReference>
<feature type="domain" description="FAD-binding" evidence="3">
    <location>
        <begin position="2"/>
        <end position="338"/>
    </location>
</feature>
<evidence type="ECO:0000259" key="3">
    <source>
        <dbReference type="Pfam" id="PF01494"/>
    </source>
</evidence>
<name>M0BJW9_9EURY</name>
<organism evidence="4 5">
    <name type="scientific">Halovivax asiaticus JCM 14624</name>
    <dbReference type="NCBI Taxonomy" id="1227490"/>
    <lineage>
        <taxon>Archaea</taxon>
        <taxon>Methanobacteriati</taxon>
        <taxon>Methanobacteriota</taxon>
        <taxon>Stenosarchaea group</taxon>
        <taxon>Halobacteria</taxon>
        <taxon>Halobacteriales</taxon>
        <taxon>Natrialbaceae</taxon>
        <taxon>Halovivax</taxon>
    </lineage>
</organism>
<evidence type="ECO:0000256" key="2">
    <source>
        <dbReference type="ARBA" id="ARBA00023033"/>
    </source>
</evidence>
<dbReference type="GO" id="GO:0004497">
    <property type="term" value="F:monooxygenase activity"/>
    <property type="evidence" value="ECO:0007669"/>
    <property type="project" value="UniProtKB-KW"/>
</dbReference>
<dbReference type="EMBL" id="AOIQ01000013">
    <property type="protein sequence ID" value="ELZ11145.1"/>
    <property type="molecule type" value="Genomic_DNA"/>
</dbReference>
<keyword evidence="2" id="KW-0503">Monooxygenase</keyword>
<dbReference type="InterPro" id="IPR036188">
    <property type="entry name" value="FAD/NAD-bd_sf"/>
</dbReference>
<dbReference type="SUPFAM" id="SSF51905">
    <property type="entry name" value="FAD/NAD(P)-binding domain"/>
    <property type="match status" value="1"/>
</dbReference>
<dbReference type="PANTHER" id="PTHR13789:SF309">
    <property type="entry name" value="PUTATIVE (AFU_ORTHOLOGUE AFUA_6G14510)-RELATED"/>
    <property type="match status" value="1"/>
</dbReference>
<gene>
    <name evidence="4" type="ORF">C479_07548</name>
</gene>
<dbReference type="Proteomes" id="UP000011560">
    <property type="component" value="Unassembled WGS sequence"/>
</dbReference>
<evidence type="ECO:0000256" key="1">
    <source>
        <dbReference type="ARBA" id="ARBA00023002"/>
    </source>
</evidence>
<evidence type="ECO:0000313" key="5">
    <source>
        <dbReference type="Proteomes" id="UP000011560"/>
    </source>
</evidence>
<sequence length="389" mass="41741">MLDVAIIGGGICGLTTAIALERRGTEPRIYEAATEYRPVGAGILLHTNAMLVFDRLGLADRIRDAGVALDGGEIRSPAGRVLKRLDLSGVERAAFGHGYVAIHRAALQRVLLDALETEVQTGMACTAVESTAPLIATLADGTTIEPDVLVGADGIDSTVREAIVPGVSRRRLESVVYRAVVSVDLSPPYRSRGFQCWGVGTYTGGAPIDTGRVYWFGTAPEPLTPESADPAAKLAAIREHFGGYPEPIPSIVAALEPGDVFRSGLADVPRLERWRRGSVVLAGDAAHALLPFGGQGAAQGIEDAIVLAHELTAHDEPAAAFDSYEGTRKPRADRVHDEARRMGWLATRQSSLGARVRNLGVRVLPRRLFDRIRRRRFAETPLPKATRAE</sequence>
<keyword evidence="5" id="KW-1185">Reference proteome</keyword>
<protein>
    <submittedName>
        <fullName evidence="4">Zeaxanthin epoxidase</fullName>
    </submittedName>
</protein>
<dbReference type="AlphaFoldDB" id="M0BJW9"/>
<accession>M0BJW9</accession>
<keyword evidence="1" id="KW-0560">Oxidoreductase</keyword>
<reference evidence="4 5" key="1">
    <citation type="journal article" date="2014" name="PLoS Genet.">
        <title>Phylogenetically driven sequencing of extremely halophilic archaea reveals strategies for static and dynamic osmo-response.</title>
        <authorList>
            <person name="Becker E.A."/>
            <person name="Seitzer P.M."/>
            <person name="Tritt A."/>
            <person name="Larsen D."/>
            <person name="Krusor M."/>
            <person name="Yao A.I."/>
            <person name="Wu D."/>
            <person name="Madern D."/>
            <person name="Eisen J.A."/>
            <person name="Darling A.E."/>
            <person name="Facciotti M.T."/>
        </authorList>
    </citation>
    <scope>NUCLEOTIDE SEQUENCE [LARGE SCALE GENOMIC DNA]</scope>
    <source>
        <strain evidence="4 5">JCM 14624</strain>
    </source>
</reference>
<dbReference type="InterPro" id="IPR050493">
    <property type="entry name" value="FAD-dep_Monooxygenase_BioMet"/>
</dbReference>
<dbReference type="GO" id="GO:0071949">
    <property type="term" value="F:FAD binding"/>
    <property type="evidence" value="ECO:0007669"/>
    <property type="project" value="InterPro"/>
</dbReference>
<proteinExistence type="predicted"/>
<dbReference type="Gene3D" id="3.50.50.60">
    <property type="entry name" value="FAD/NAD(P)-binding domain"/>
    <property type="match status" value="1"/>
</dbReference>
<comment type="caution">
    <text evidence="4">The sequence shown here is derived from an EMBL/GenBank/DDBJ whole genome shotgun (WGS) entry which is preliminary data.</text>
</comment>
<dbReference type="Pfam" id="PF01494">
    <property type="entry name" value="FAD_binding_3"/>
    <property type="match status" value="1"/>
</dbReference>
<evidence type="ECO:0000313" key="4">
    <source>
        <dbReference type="EMBL" id="ELZ11145.1"/>
    </source>
</evidence>
<dbReference type="PRINTS" id="PR00420">
    <property type="entry name" value="RNGMNOXGNASE"/>
</dbReference>
<dbReference type="STRING" id="1227490.C479_07548"/>